<dbReference type="Proteomes" id="UP001056120">
    <property type="component" value="Linkage Group LG02"/>
</dbReference>
<name>A0ACB9JUX4_9ASTR</name>
<proteinExistence type="predicted"/>
<dbReference type="EMBL" id="CM042019">
    <property type="protein sequence ID" value="KAI3823793.1"/>
    <property type="molecule type" value="Genomic_DNA"/>
</dbReference>
<sequence length="77" mass="8529">MIFNVHPSENVKSKESTLSFIVKTGHFATSKNKKVEVVDASTDCKAGLTLNSDYFLDGIRTNTHHFFSALPVSLSLR</sequence>
<accession>A0ACB9JUX4</accession>
<gene>
    <name evidence="1" type="ORF">L1987_05235</name>
</gene>
<reference evidence="2" key="1">
    <citation type="journal article" date="2022" name="Mol. Ecol. Resour.">
        <title>The genomes of chicory, endive, great burdock and yacon provide insights into Asteraceae palaeo-polyploidization history and plant inulin production.</title>
        <authorList>
            <person name="Fan W."/>
            <person name="Wang S."/>
            <person name="Wang H."/>
            <person name="Wang A."/>
            <person name="Jiang F."/>
            <person name="Liu H."/>
            <person name="Zhao H."/>
            <person name="Xu D."/>
            <person name="Zhang Y."/>
        </authorList>
    </citation>
    <scope>NUCLEOTIDE SEQUENCE [LARGE SCALE GENOMIC DNA]</scope>
    <source>
        <strain evidence="2">cv. Yunnan</strain>
    </source>
</reference>
<reference evidence="1 2" key="2">
    <citation type="journal article" date="2022" name="Mol. Ecol. Resour.">
        <title>The genomes of chicory, endive, great burdock and yacon provide insights into Asteraceae paleo-polyploidization history and plant inulin production.</title>
        <authorList>
            <person name="Fan W."/>
            <person name="Wang S."/>
            <person name="Wang H."/>
            <person name="Wang A."/>
            <person name="Jiang F."/>
            <person name="Liu H."/>
            <person name="Zhao H."/>
            <person name="Xu D."/>
            <person name="Zhang Y."/>
        </authorList>
    </citation>
    <scope>NUCLEOTIDE SEQUENCE [LARGE SCALE GENOMIC DNA]</scope>
    <source>
        <strain evidence="2">cv. Yunnan</strain>
        <tissue evidence="1">Leaves</tissue>
    </source>
</reference>
<organism evidence="1 2">
    <name type="scientific">Smallanthus sonchifolius</name>
    <dbReference type="NCBI Taxonomy" id="185202"/>
    <lineage>
        <taxon>Eukaryota</taxon>
        <taxon>Viridiplantae</taxon>
        <taxon>Streptophyta</taxon>
        <taxon>Embryophyta</taxon>
        <taxon>Tracheophyta</taxon>
        <taxon>Spermatophyta</taxon>
        <taxon>Magnoliopsida</taxon>
        <taxon>eudicotyledons</taxon>
        <taxon>Gunneridae</taxon>
        <taxon>Pentapetalae</taxon>
        <taxon>asterids</taxon>
        <taxon>campanulids</taxon>
        <taxon>Asterales</taxon>
        <taxon>Asteraceae</taxon>
        <taxon>Asteroideae</taxon>
        <taxon>Heliantheae alliance</taxon>
        <taxon>Millerieae</taxon>
        <taxon>Smallanthus</taxon>
    </lineage>
</organism>
<evidence type="ECO:0000313" key="1">
    <source>
        <dbReference type="EMBL" id="KAI3823793.1"/>
    </source>
</evidence>
<keyword evidence="2" id="KW-1185">Reference proteome</keyword>
<protein>
    <submittedName>
        <fullName evidence="1">Uncharacterized protein</fullName>
    </submittedName>
</protein>
<evidence type="ECO:0000313" key="2">
    <source>
        <dbReference type="Proteomes" id="UP001056120"/>
    </source>
</evidence>
<comment type="caution">
    <text evidence="1">The sequence shown here is derived from an EMBL/GenBank/DDBJ whole genome shotgun (WGS) entry which is preliminary data.</text>
</comment>